<evidence type="ECO:0000256" key="1">
    <source>
        <dbReference type="ARBA" id="ARBA00010958"/>
    </source>
</evidence>
<evidence type="ECO:0000256" key="3">
    <source>
        <dbReference type="ARBA" id="ARBA00022490"/>
    </source>
</evidence>
<dbReference type="InterPro" id="IPR046792">
    <property type="entry name" value="Peptidase_C54_cat"/>
</dbReference>
<dbReference type="GO" id="GO:0005737">
    <property type="term" value="C:cytoplasm"/>
    <property type="evidence" value="ECO:0007669"/>
    <property type="project" value="UniProtKB-SubCell"/>
</dbReference>
<dbReference type="SUPFAM" id="SSF54001">
    <property type="entry name" value="Cysteine proteinases"/>
    <property type="match status" value="1"/>
</dbReference>
<protein>
    <recommendedName>
        <fullName evidence="10">Cysteine protease</fullName>
        <ecNumber evidence="10">3.4.22.-</ecNumber>
    </recommendedName>
</protein>
<evidence type="ECO:0000256" key="6">
    <source>
        <dbReference type="ARBA" id="ARBA00022807"/>
    </source>
</evidence>
<dbReference type="GO" id="GO:0034727">
    <property type="term" value="P:piecemeal microautophagy of the nucleus"/>
    <property type="evidence" value="ECO:0007669"/>
    <property type="project" value="TreeGrafter"/>
</dbReference>
<comment type="similarity">
    <text evidence="1 10">Belongs to the peptidase C54 family.</text>
</comment>
<organism evidence="12 13">
    <name type="scientific">Clydaea vesicula</name>
    <dbReference type="NCBI Taxonomy" id="447962"/>
    <lineage>
        <taxon>Eukaryota</taxon>
        <taxon>Fungi</taxon>
        <taxon>Fungi incertae sedis</taxon>
        <taxon>Chytridiomycota</taxon>
        <taxon>Chytridiomycota incertae sedis</taxon>
        <taxon>Chytridiomycetes</taxon>
        <taxon>Lobulomycetales</taxon>
        <taxon>Lobulomycetaceae</taxon>
        <taxon>Clydaea</taxon>
    </lineage>
</organism>
<dbReference type="InterPro" id="IPR005078">
    <property type="entry name" value="Peptidase_C54"/>
</dbReference>
<dbReference type="AlphaFoldDB" id="A0AAD5TYZ7"/>
<evidence type="ECO:0000259" key="11">
    <source>
        <dbReference type="Pfam" id="PF03416"/>
    </source>
</evidence>
<keyword evidence="10" id="KW-0539">Nucleus</keyword>
<keyword evidence="3 10" id="KW-0963">Cytoplasm</keyword>
<comment type="subcellular location">
    <subcellularLocation>
        <location evidence="10">Nucleus</location>
    </subcellularLocation>
    <subcellularLocation>
        <location evidence="10">Cytoplasm</location>
    </subcellularLocation>
</comment>
<proteinExistence type="inferred from homology"/>
<dbReference type="GO" id="GO:0004197">
    <property type="term" value="F:cysteine-type endopeptidase activity"/>
    <property type="evidence" value="ECO:0007669"/>
    <property type="project" value="TreeGrafter"/>
</dbReference>
<comment type="catalytic activity">
    <reaction evidence="9">
        <text>[protein]-C-terminal L-amino acid-glycyl-phosphatidylethanolamide + H2O = [protein]-C-terminal L-amino acid-glycine + a 1,2-diacyl-sn-glycero-3-phosphoethanolamine</text>
        <dbReference type="Rhea" id="RHEA:67548"/>
        <dbReference type="Rhea" id="RHEA-COMP:17323"/>
        <dbReference type="Rhea" id="RHEA-COMP:17324"/>
        <dbReference type="ChEBI" id="CHEBI:15377"/>
        <dbReference type="ChEBI" id="CHEBI:64612"/>
        <dbReference type="ChEBI" id="CHEBI:172940"/>
        <dbReference type="ChEBI" id="CHEBI:172941"/>
    </reaction>
    <physiologicalReaction direction="left-to-right" evidence="9">
        <dbReference type="Rhea" id="RHEA:67549"/>
    </physiologicalReaction>
</comment>
<comment type="function">
    <text evidence="10">Required for selective autophagic degradation of the nucleus (nucleophagy) as well as for mitophagy which contributes to regulate mitochondrial quantity and quality by eliminating the mitochondria to a basal level to fulfill cellular energy requirements and preventing excess ROS production.</text>
</comment>
<evidence type="ECO:0000256" key="4">
    <source>
        <dbReference type="ARBA" id="ARBA00022670"/>
    </source>
</evidence>
<dbReference type="PANTHER" id="PTHR22624">
    <property type="entry name" value="CYSTEINE PROTEASE ATG4"/>
    <property type="match status" value="1"/>
</dbReference>
<dbReference type="Pfam" id="PF03416">
    <property type="entry name" value="Peptidase_C54"/>
    <property type="match status" value="1"/>
</dbReference>
<accession>A0AAD5TYZ7</accession>
<evidence type="ECO:0000256" key="10">
    <source>
        <dbReference type="RuleBase" id="RU363115"/>
    </source>
</evidence>
<dbReference type="GO" id="GO:0005634">
    <property type="term" value="C:nucleus"/>
    <property type="evidence" value="ECO:0007669"/>
    <property type="project" value="UniProtKB-SubCell"/>
</dbReference>
<dbReference type="Proteomes" id="UP001211065">
    <property type="component" value="Unassembled WGS sequence"/>
</dbReference>
<evidence type="ECO:0000256" key="8">
    <source>
        <dbReference type="ARBA" id="ARBA00023006"/>
    </source>
</evidence>
<keyword evidence="5 10" id="KW-0378">Hydrolase</keyword>
<keyword evidence="6" id="KW-0788">Thiol protease</keyword>
<dbReference type="GO" id="GO:0015031">
    <property type="term" value="P:protein transport"/>
    <property type="evidence" value="ECO:0007669"/>
    <property type="project" value="UniProtKB-KW"/>
</dbReference>
<keyword evidence="4 10" id="KW-0645">Protease</keyword>
<keyword evidence="13" id="KW-1185">Reference proteome</keyword>
<dbReference type="GO" id="GO:0019786">
    <property type="term" value="F:protein-phosphatidylethanolamide deconjugating activity"/>
    <property type="evidence" value="ECO:0007669"/>
    <property type="project" value="InterPro"/>
</dbReference>
<comment type="caution">
    <text evidence="12">The sequence shown here is derived from an EMBL/GenBank/DDBJ whole genome shotgun (WGS) entry which is preliminary data.</text>
</comment>
<evidence type="ECO:0000256" key="9">
    <source>
        <dbReference type="ARBA" id="ARBA00029362"/>
    </source>
</evidence>
<feature type="domain" description="Peptidase C54 catalytic" evidence="11">
    <location>
        <begin position="62"/>
        <end position="324"/>
    </location>
</feature>
<keyword evidence="8" id="KW-0072">Autophagy</keyword>
<dbReference type="GO" id="GO:0035973">
    <property type="term" value="P:aggrephagy"/>
    <property type="evidence" value="ECO:0007669"/>
    <property type="project" value="TreeGrafter"/>
</dbReference>
<evidence type="ECO:0000256" key="5">
    <source>
        <dbReference type="ARBA" id="ARBA00022801"/>
    </source>
</evidence>
<evidence type="ECO:0000256" key="7">
    <source>
        <dbReference type="ARBA" id="ARBA00022927"/>
    </source>
</evidence>
<evidence type="ECO:0000313" key="12">
    <source>
        <dbReference type="EMBL" id="KAJ3210515.1"/>
    </source>
</evidence>
<keyword evidence="7" id="KW-0653">Protein transport</keyword>
<evidence type="ECO:0000313" key="13">
    <source>
        <dbReference type="Proteomes" id="UP001211065"/>
    </source>
</evidence>
<dbReference type="PANTHER" id="PTHR22624:SF49">
    <property type="entry name" value="CYSTEINE PROTEASE"/>
    <property type="match status" value="1"/>
</dbReference>
<name>A0AAD5TYZ7_9FUNG</name>
<sequence>MNRIAQAIMESLYNFTRDQIKNDNSATTVENLNQNSDDSIVLLAKKFEMKNQTEDLTETVKSNFIKNFKSLPWLTYRSNFPKIVGTEFTTDLGWGCMLRTGQMLLCNCFFFKYFGKFCDQYESKDVEVDNIFLEKKNFKFETYTKILSWFLDSNTSHYSIHRISLLGNQHEKRVGEWFGPSTISLVLKSLVESHKESGLSLHISTDGVIYKDELPKEDTSQGVLNKIYFDSVKACFEIPHCVGVAGGRPNSSLFFLGYKGEELIFLDPHFVRPSINIKELSNYKLEDFETYHCEKPKFTSLKTLDPSLVLGFFVKDLSDLHQFFDFVEKKNSQLSYPILTIEKCKPKYLDNVDFADFDDDF</sequence>
<dbReference type="GO" id="GO:0000423">
    <property type="term" value="P:mitophagy"/>
    <property type="evidence" value="ECO:0007669"/>
    <property type="project" value="TreeGrafter"/>
</dbReference>
<dbReference type="InterPro" id="IPR038765">
    <property type="entry name" value="Papain-like_cys_pep_sf"/>
</dbReference>
<dbReference type="GO" id="GO:0000045">
    <property type="term" value="P:autophagosome assembly"/>
    <property type="evidence" value="ECO:0007669"/>
    <property type="project" value="TreeGrafter"/>
</dbReference>
<dbReference type="EC" id="3.4.22.-" evidence="10"/>
<evidence type="ECO:0000256" key="2">
    <source>
        <dbReference type="ARBA" id="ARBA00022448"/>
    </source>
</evidence>
<keyword evidence="2" id="KW-0813">Transport</keyword>
<dbReference type="GO" id="GO:0016485">
    <property type="term" value="P:protein processing"/>
    <property type="evidence" value="ECO:0007669"/>
    <property type="project" value="TreeGrafter"/>
</dbReference>
<gene>
    <name evidence="12" type="primary">ATG4B</name>
    <name evidence="12" type="ORF">HK099_008227</name>
</gene>
<dbReference type="EMBL" id="JADGJW010000887">
    <property type="protein sequence ID" value="KAJ3210515.1"/>
    <property type="molecule type" value="Genomic_DNA"/>
</dbReference>
<reference evidence="12" key="1">
    <citation type="submission" date="2020-05" db="EMBL/GenBank/DDBJ databases">
        <title>Phylogenomic resolution of chytrid fungi.</title>
        <authorList>
            <person name="Stajich J.E."/>
            <person name="Amses K."/>
            <person name="Simmons R."/>
            <person name="Seto K."/>
            <person name="Myers J."/>
            <person name="Bonds A."/>
            <person name="Quandt C.A."/>
            <person name="Barry K."/>
            <person name="Liu P."/>
            <person name="Grigoriev I."/>
            <person name="Longcore J.E."/>
            <person name="James T.Y."/>
        </authorList>
    </citation>
    <scope>NUCLEOTIDE SEQUENCE</scope>
    <source>
        <strain evidence="12">JEL0476</strain>
    </source>
</reference>